<evidence type="ECO:0000256" key="5">
    <source>
        <dbReference type="ARBA" id="ARBA00022679"/>
    </source>
</evidence>
<keyword evidence="5" id="KW-0808">Transferase</keyword>
<organism evidence="19 20">
    <name type="scientific">Lasallia pustulata</name>
    <dbReference type="NCBI Taxonomy" id="136370"/>
    <lineage>
        <taxon>Eukaryota</taxon>
        <taxon>Fungi</taxon>
        <taxon>Dikarya</taxon>
        <taxon>Ascomycota</taxon>
        <taxon>Pezizomycotina</taxon>
        <taxon>Lecanoromycetes</taxon>
        <taxon>OSLEUM clade</taxon>
        <taxon>Umbilicariomycetidae</taxon>
        <taxon>Umbilicariales</taxon>
        <taxon>Umbilicariaceae</taxon>
        <taxon>Lasallia</taxon>
    </lineage>
</organism>
<dbReference type="InterPro" id="IPR003661">
    <property type="entry name" value="HisK_dim/P_dom"/>
</dbReference>
<evidence type="ECO:0000256" key="4">
    <source>
        <dbReference type="ARBA" id="ARBA00022553"/>
    </source>
</evidence>
<dbReference type="FunFam" id="3.40.50.2300:FF:000289">
    <property type="entry name" value="Osmosensing histidine protein kinase SLN1"/>
    <property type="match status" value="1"/>
</dbReference>
<keyword evidence="12" id="KW-0472">Membrane</keyword>
<dbReference type="EMBL" id="VXIT01000001">
    <property type="protein sequence ID" value="KAA6415586.1"/>
    <property type="molecule type" value="Genomic_DNA"/>
</dbReference>
<dbReference type="Pfam" id="PF00512">
    <property type="entry name" value="HisKA"/>
    <property type="match status" value="1"/>
</dbReference>
<feature type="compositionally biased region" description="Acidic residues" evidence="15">
    <location>
        <begin position="1189"/>
        <end position="1199"/>
    </location>
</feature>
<dbReference type="SMART" id="SM00387">
    <property type="entry name" value="HATPase_c"/>
    <property type="match status" value="1"/>
</dbReference>
<dbReference type="InterPro" id="IPR003594">
    <property type="entry name" value="HATPase_dom"/>
</dbReference>
<dbReference type="SMART" id="SM00388">
    <property type="entry name" value="HisKA"/>
    <property type="match status" value="1"/>
</dbReference>
<dbReference type="SMART" id="SM00448">
    <property type="entry name" value="REC"/>
    <property type="match status" value="1"/>
</dbReference>
<feature type="compositionally biased region" description="Basic and acidic residues" evidence="15">
    <location>
        <begin position="786"/>
        <end position="796"/>
    </location>
</feature>
<dbReference type="Proteomes" id="UP000192927">
    <property type="component" value="Unassembled WGS sequence"/>
</dbReference>
<evidence type="ECO:0000313" key="21">
    <source>
        <dbReference type="Proteomes" id="UP000324767"/>
    </source>
</evidence>
<keyword evidence="9" id="KW-0067">ATP-binding</keyword>
<dbReference type="PRINTS" id="PR00344">
    <property type="entry name" value="BCTRLSENSOR"/>
</dbReference>
<feature type="region of interest" description="Disordered" evidence="15">
    <location>
        <begin position="932"/>
        <end position="987"/>
    </location>
</feature>
<keyword evidence="7" id="KW-0547">Nucleotide-binding</keyword>
<comment type="subcellular location">
    <subcellularLocation>
        <location evidence="2">Membrane</location>
    </subcellularLocation>
</comment>
<feature type="region of interest" description="Disordered" evidence="15">
    <location>
        <begin position="743"/>
        <end position="825"/>
    </location>
</feature>
<evidence type="ECO:0000256" key="15">
    <source>
        <dbReference type="SAM" id="MobiDB-lite"/>
    </source>
</evidence>
<protein>
    <recommendedName>
        <fullName evidence="3">histidine kinase</fullName>
        <ecNumber evidence="3">2.7.13.3</ecNumber>
    </recommendedName>
</protein>
<dbReference type="InterPro" id="IPR050956">
    <property type="entry name" value="2C_system_His_kinase"/>
</dbReference>
<proteinExistence type="predicted"/>
<dbReference type="Pfam" id="PF02518">
    <property type="entry name" value="HATPase_c"/>
    <property type="match status" value="1"/>
</dbReference>
<dbReference type="GO" id="GO:0005886">
    <property type="term" value="C:plasma membrane"/>
    <property type="evidence" value="ECO:0007669"/>
    <property type="project" value="UniProtKB-ARBA"/>
</dbReference>
<keyword evidence="11" id="KW-0902">Two-component regulatory system</keyword>
<keyword evidence="6" id="KW-0812">Transmembrane</keyword>
<dbReference type="GO" id="GO:0005524">
    <property type="term" value="F:ATP binding"/>
    <property type="evidence" value="ECO:0007669"/>
    <property type="project" value="UniProtKB-KW"/>
</dbReference>
<dbReference type="Gene3D" id="3.30.565.10">
    <property type="entry name" value="Histidine kinase-like ATPase, C-terminal domain"/>
    <property type="match status" value="1"/>
</dbReference>
<evidence type="ECO:0000313" key="20">
    <source>
        <dbReference type="Proteomes" id="UP000192927"/>
    </source>
</evidence>
<feature type="region of interest" description="Disordered" evidence="15">
    <location>
        <begin position="1156"/>
        <end position="1199"/>
    </location>
</feature>
<dbReference type="Gene3D" id="3.40.50.2300">
    <property type="match status" value="1"/>
</dbReference>
<evidence type="ECO:0000256" key="3">
    <source>
        <dbReference type="ARBA" id="ARBA00012438"/>
    </source>
</evidence>
<dbReference type="EC" id="2.7.13.3" evidence="3"/>
<reference evidence="18 21" key="3">
    <citation type="submission" date="2019-09" db="EMBL/GenBank/DDBJ databases">
        <title>The hologenome of the rock-dwelling lichen Lasallia pustulata.</title>
        <authorList>
            <person name="Greshake Tzovaras B."/>
            <person name="Segers F."/>
            <person name="Bicker A."/>
            <person name="Dal Grande F."/>
            <person name="Otte J."/>
            <person name="Hankeln T."/>
            <person name="Schmitt I."/>
            <person name="Ebersberger I."/>
        </authorList>
    </citation>
    <scope>NUCLEOTIDE SEQUENCE [LARGE SCALE GENOMIC DNA]</scope>
    <source>
        <strain evidence="18">A1-1</strain>
    </source>
</reference>
<reference evidence="19" key="1">
    <citation type="submission" date="2017-03" db="EMBL/GenBank/DDBJ databases">
        <authorList>
            <person name="Afonso C.L."/>
            <person name="Miller P.J."/>
            <person name="Scott M.A."/>
            <person name="Spackman E."/>
            <person name="Goraichik I."/>
            <person name="Dimitrov K.M."/>
            <person name="Suarez D.L."/>
            <person name="Swayne D.E."/>
        </authorList>
    </citation>
    <scope>NUCLEOTIDE SEQUENCE [LARGE SCALE GENOMIC DNA]</scope>
</reference>
<evidence type="ECO:0000256" key="7">
    <source>
        <dbReference type="ARBA" id="ARBA00022741"/>
    </source>
</evidence>
<keyword evidence="13" id="KW-0325">Glycoprotein</keyword>
<dbReference type="Proteomes" id="UP000324767">
    <property type="component" value="Unassembled WGS sequence"/>
</dbReference>
<feature type="domain" description="Histidine kinase" evidence="16">
    <location>
        <begin position="574"/>
        <end position="929"/>
    </location>
</feature>
<evidence type="ECO:0000259" key="17">
    <source>
        <dbReference type="PROSITE" id="PS50110"/>
    </source>
</evidence>
<evidence type="ECO:0000256" key="13">
    <source>
        <dbReference type="ARBA" id="ARBA00023180"/>
    </source>
</evidence>
<dbReference type="InterPro" id="IPR011006">
    <property type="entry name" value="CheY-like_superfamily"/>
</dbReference>
<keyword evidence="20" id="KW-1185">Reference proteome</keyword>
<dbReference type="InterPro" id="IPR004358">
    <property type="entry name" value="Sig_transdc_His_kin-like_C"/>
</dbReference>
<name>A0A1W5D1F2_9LECA</name>
<dbReference type="CDD" id="cd17546">
    <property type="entry name" value="REC_hyHK_CKI1_RcsC-like"/>
    <property type="match status" value="1"/>
</dbReference>
<evidence type="ECO:0000256" key="8">
    <source>
        <dbReference type="ARBA" id="ARBA00022777"/>
    </source>
</evidence>
<feature type="compositionally biased region" description="Polar residues" evidence="15">
    <location>
        <begin position="937"/>
        <end position="953"/>
    </location>
</feature>
<dbReference type="EMBL" id="FWEW01001349">
    <property type="protein sequence ID" value="SLM36840.1"/>
    <property type="molecule type" value="Genomic_DNA"/>
</dbReference>
<feature type="domain" description="Response regulatory" evidence="17">
    <location>
        <begin position="1033"/>
        <end position="1153"/>
    </location>
</feature>
<evidence type="ECO:0000256" key="10">
    <source>
        <dbReference type="ARBA" id="ARBA00022989"/>
    </source>
</evidence>
<evidence type="ECO:0000256" key="9">
    <source>
        <dbReference type="ARBA" id="ARBA00022840"/>
    </source>
</evidence>
<keyword evidence="8 19" id="KW-0418">Kinase</keyword>
<dbReference type="InterPro" id="IPR036890">
    <property type="entry name" value="HATPase_C_sf"/>
</dbReference>
<evidence type="ECO:0000256" key="14">
    <source>
        <dbReference type="PROSITE-ProRule" id="PRU00169"/>
    </source>
</evidence>
<evidence type="ECO:0000259" key="16">
    <source>
        <dbReference type="PROSITE" id="PS50109"/>
    </source>
</evidence>
<sequence>MRIPIREQLALLVLLTSLAALAVVAIATWITNHNFVVGVRLSSLSLTASLKAAQLTTNLRLLQSSVQATSTRVLLQNALSRYDKGNTTAANWVNANADLTNALSSAGSGAFATLLQARVVSKNGTGTGGPYGLINVTTQNAQDQVQLPYNYDNGSSVYLGDPGLGFPPPLYPNLTFSSVVVNSTFNQSNASFDGNPLDPTSAVFLGPFQVNDTFALFSITVPIINNTSSTDVLGWITVVLDGALIYNVVTSPEGLESTGVVLLVGPVYLNNTFPPGVLYSSSPEDSQSADKAEDVQFILPPLINTSQSTRHSARSYGKPNTPFTMGSYPGVLQGFTQKQNAINNAGSLLSTRNEEGDSVSVGYALPSSKLVNWVLLVEQAHSEVVEPINHLRNVLLACVFSTIGVICLLLYPIAHISVRPIARLRHATKQTIEPYGQPSDEGSIRSSTSNDNDDFGADAVVSGEDNDLEDQVAKKEGFLDHLSSWGRKRQRNAVERREHGRRQSFRIPGKVEDRKHFVHDELTDLTETFNAMTEELAMQYERLEERVIERTAELEESKKAAEAANKSKTLFIANISHELKTPLNGILGIAAVCMHEEDQTKIKRSLGIIYKSGDLLLHLLTDLLTFSKNQIGQQLSLDEREFRLADISSQILSIFEKQAREGSINLRVKFEGPNESLETSSGTPGQAGFGPYGTGRVRDMCLWGDQHRILQVIINLVSNSLKFTPPGGSVEVRIKCLHEIEERHSRASSRKGSTQSKHSKLSKQSKYSKHSKPSKQSKHGFPTKDSSNRGRVHSDSDSSGVSPIARQGVASSASNTKTALEVNKKEPKTYPQIAILEQDRSASPLPINARTLVFDFEVEDTGPGIPENQQQKVFEPFVQGDLGLSKKYGGTGLGLSICSQLAGLMRGSITLSSEVGVGSTFTMRIPLKFTKERADSTRSSSPDQDSHRNSMNLSIKDEPYVPSRNRSSPDVSVDKSQDASTTVAGYETPAKPRLVGLSQPFFAASSPLQSPTEQLAAMERVTAEVTRSGDKVRVLVAEDNKVNQEVVLRMLKLEDIYDVTVAKDGQEAFELVKESMEQQNLFNLIFMDIQMPNLDGLQSTRLIREMGYSAPIVALTAFSEESNVKECMDSGMDFFLPKPIRRPALKQVLKRYCATIPEAPEDSESPPSAKFISEPTAPTSKVPCVNDPPADDDAISPMS</sequence>
<dbReference type="PROSITE" id="PS50109">
    <property type="entry name" value="HIS_KIN"/>
    <property type="match status" value="1"/>
</dbReference>
<feature type="region of interest" description="Disordered" evidence="15">
    <location>
        <begin position="432"/>
        <end position="461"/>
    </location>
</feature>
<dbReference type="SUPFAM" id="SSF55874">
    <property type="entry name" value="ATPase domain of HSP90 chaperone/DNA topoisomerase II/histidine kinase"/>
    <property type="match status" value="2"/>
</dbReference>
<dbReference type="CDD" id="cd00082">
    <property type="entry name" value="HisKA"/>
    <property type="match status" value="1"/>
</dbReference>
<dbReference type="InterPro" id="IPR036097">
    <property type="entry name" value="HisK_dim/P_sf"/>
</dbReference>
<dbReference type="Pfam" id="PF00072">
    <property type="entry name" value="Response_reg"/>
    <property type="match status" value="1"/>
</dbReference>
<evidence type="ECO:0000256" key="6">
    <source>
        <dbReference type="ARBA" id="ARBA00022692"/>
    </source>
</evidence>
<dbReference type="SUPFAM" id="SSF52172">
    <property type="entry name" value="CheY-like"/>
    <property type="match status" value="1"/>
</dbReference>
<evidence type="ECO:0000313" key="18">
    <source>
        <dbReference type="EMBL" id="KAA6415586.1"/>
    </source>
</evidence>
<dbReference type="GO" id="GO:0007234">
    <property type="term" value="P:osmosensory signaling via phosphorelay pathway"/>
    <property type="evidence" value="ECO:0007669"/>
    <property type="project" value="UniProtKB-ARBA"/>
</dbReference>
<accession>A0A1W5D1F2</accession>
<dbReference type="Gene3D" id="1.10.287.130">
    <property type="match status" value="1"/>
</dbReference>
<dbReference type="FunFam" id="1.10.287.130:FF:000004">
    <property type="entry name" value="Ethylene receptor 1"/>
    <property type="match status" value="1"/>
</dbReference>
<keyword evidence="4 14" id="KW-0597">Phosphoprotein</keyword>
<dbReference type="SUPFAM" id="SSF47384">
    <property type="entry name" value="Homodimeric domain of signal transducing histidine kinase"/>
    <property type="match status" value="1"/>
</dbReference>
<evidence type="ECO:0000313" key="19">
    <source>
        <dbReference type="EMBL" id="SLM36840.1"/>
    </source>
</evidence>
<feature type="compositionally biased region" description="Basic residues" evidence="15">
    <location>
        <begin position="757"/>
        <end position="778"/>
    </location>
</feature>
<dbReference type="PANTHER" id="PTHR43719:SF34">
    <property type="entry name" value="TWO-COMPONENT SYSTEM PROTEIN B"/>
    <property type="match status" value="1"/>
</dbReference>
<keyword evidence="10" id="KW-1133">Transmembrane helix</keyword>
<dbReference type="PANTHER" id="PTHR43719">
    <property type="entry name" value="TWO-COMPONENT HISTIDINE KINASE"/>
    <property type="match status" value="1"/>
</dbReference>
<gene>
    <name evidence="18" type="ORF">FRX48_00302</name>
</gene>
<evidence type="ECO:0000256" key="11">
    <source>
        <dbReference type="ARBA" id="ARBA00023012"/>
    </source>
</evidence>
<dbReference type="AlphaFoldDB" id="A0A1W5D1F2"/>
<feature type="modified residue" description="4-aspartylphosphate" evidence="14">
    <location>
        <position position="1088"/>
    </location>
</feature>
<dbReference type="OrthoDB" id="60033at2759"/>
<comment type="catalytic activity">
    <reaction evidence="1">
        <text>ATP + protein L-histidine = ADP + protein N-phospho-L-histidine.</text>
        <dbReference type="EC" id="2.7.13.3"/>
    </reaction>
</comment>
<feature type="compositionally biased region" description="Polar residues" evidence="15">
    <location>
        <begin position="809"/>
        <end position="818"/>
    </location>
</feature>
<reference evidence="20" key="2">
    <citation type="submission" date="2017-03" db="EMBL/GenBank/DDBJ databases">
        <authorList>
            <person name="Sharma R."/>
            <person name="Thines M."/>
        </authorList>
    </citation>
    <scope>NUCLEOTIDE SEQUENCE [LARGE SCALE GENOMIC DNA]</scope>
</reference>
<dbReference type="InterPro" id="IPR001789">
    <property type="entry name" value="Sig_transdc_resp-reg_receiver"/>
</dbReference>
<dbReference type="GO" id="GO:0000155">
    <property type="term" value="F:phosphorelay sensor kinase activity"/>
    <property type="evidence" value="ECO:0007669"/>
    <property type="project" value="InterPro"/>
</dbReference>
<dbReference type="InterPro" id="IPR005467">
    <property type="entry name" value="His_kinase_dom"/>
</dbReference>
<dbReference type="CDD" id="cd16922">
    <property type="entry name" value="HATPase_EvgS-ArcB-TorS-like"/>
    <property type="match status" value="1"/>
</dbReference>
<dbReference type="PROSITE" id="PS50110">
    <property type="entry name" value="RESPONSE_REGULATORY"/>
    <property type="match status" value="1"/>
</dbReference>
<evidence type="ECO:0000256" key="12">
    <source>
        <dbReference type="ARBA" id="ARBA00023136"/>
    </source>
</evidence>
<evidence type="ECO:0000256" key="2">
    <source>
        <dbReference type="ARBA" id="ARBA00004370"/>
    </source>
</evidence>
<evidence type="ECO:0000256" key="1">
    <source>
        <dbReference type="ARBA" id="ARBA00000085"/>
    </source>
</evidence>